<feature type="binding site" evidence="7">
    <location>
        <position position="190"/>
    </location>
    <ligand>
        <name>Mg(2+)</name>
        <dbReference type="ChEBI" id="CHEBI:18420"/>
    </ligand>
</feature>
<evidence type="ECO:0000256" key="7">
    <source>
        <dbReference type="PIRSR" id="PIRSR600715-1"/>
    </source>
</evidence>
<evidence type="ECO:0000256" key="6">
    <source>
        <dbReference type="ARBA" id="ARBA00023136"/>
    </source>
</evidence>
<gene>
    <name evidence="9" type="ORF">GQF63_16610</name>
</gene>
<comment type="subcellular location">
    <subcellularLocation>
        <location evidence="1">Cell membrane</location>
        <topology evidence="1">Multi-pass membrane protein</topology>
    </subcellularLocation>
</comment>
<keyword evidence="3 9" id="KW-0808">Transferase</keyword>
<evidence type="ECO:0000256" key="4">
    <source>
        <dbReference type="ARBA" id="ARBA00022692"/>
    </source>
</evidence>
<feature type="transmembrane region" description="Helical" evidence="8">
    <location>
        <begin position="262"/>
        <end position="281"/>
    </location>
</feature>
<feature type="transmembrane region" description="Helical" evidence="8">
    <location>
        <begin position="139"/>
        <end position="157"/>
    </location>
</feature>
<keyword evidence="4 8" id="KW-0812">Transmembrane</keyword>
<feature type="transmembrane region" description="Helical" evidence="8">
    <location>
        <begin position="112"/>
        <end position="132"/>
    </location>
</feature>
<sequence length="319" mass="36310">MNLLILCVLLVAIELLYFSLAKKFNIVDIPNTRSSHANVTIRGGGIIFFFSILFFFISSGGTYIYFFIGLFFMTLISFLDDIFDLPNRTRLIIHFGSVMLLAMELNMFSLPWYYLILMFTIVVGVINAYNFMDGINGITTSYSLSVIILLMITNADVKFVEQALLSYTLVSVLIFGFFNFRLNAKAFAGDVGSVSIAYILLFCLGSLIIASENFIYILFLAVYGVDTVWTIIARVLKRENIFTAHRTHLYQYLVNEARCNKLIIASMYGFVQLSLGVLVIYLTRYNFLVQVSFSLCILLILSISYLLVKRYVVSRYVLS</sequence>
<comment type="cofactor">
    <cofactor evidence="7">
        <name>Mg(2+)</name>
        <dbReference type="ChEBI" id="CHEBI:18420"/>
    </cofactor>
</comment>
<feature type="binding site" evidence="7">
    <location>
        <position position="130"/>
    </location>
    <ligand>
        <name>Mg(2+)</name>
        <dbReference type="ChEBI" id="CHEBI:18420"/>
    </ligand>
</feature>
<keyword evidence="2" id="KW-1003">Cell membrane</keyword>
<reference evidence="9 10" key="1">
    <citation type="submission" date="2019-12" db="EMBL/GenBank/DDBJ databases">
        <authorList>
            <person name="Dong K."/>
        </authorList>
    </citation>
    <scope>NUCLEOTIDE SEQUENCE [LARGE SCALE GENOMIC DNA]</scope>
    <source>
        <strain evidence="9 10">JCM 31225</strain>
    </source>
</reference>
<feature type="transmembrane region" description="Helical" evidence="8">
    <location>
        <begin position="287"/>
        <end position="308"/>
    </location>
</feature>
<keyword evidence="10" id="KW-1185">Reference proteome</keyword>
<dbReference type="GO" id="GO:0005886">
    <property type="term" value="C:plasma membrane"/>
    <property type="evidence" value="ECO:0007669"/>
    <property type="project" value="UniProtKB-SubCell"/>
</dbReference>
<organism evidence="9 10">
    <name type="scientific">Sphingobacterium humi</name>
    <dbReference type="NCBI Taxonomy" id="1796905"/>
    <lineage>
        <taxon>Bacteria</taxon>
        <taxon>Pseudomonadati</taxon>
        <taxon>Bacteroidota</taxon>
        <taxon>Sphingobacteriia</taxon>
        <taxon>Sphingobacteriales</taxon>
        <taxon>Sphingobacteriaceae</taxon>
        <taxon>Sphingobacterium</taxon>
    </lineage>
</organism>
<feature type="transmembrane region" description="Helical" evidence="8">
    <location>
        <begin position="163"/>
        <end position="180"/>
    </location>
</feature>
<name>A0A6N8L5D2_9SPHI</name>
<keyword evidence="5 8" id="KW-1133">Transmembrane helix</keyword>
<dbReference type="GO" id="GO:0046872">
    <property type="term" value="F:metal ion binding"/>
    <property type="evidence" value="ECO:0007669"/>
    <property type="project" value="UniProtKB-KW"/>
</dbReference>
<keyword evidence="7" id="KW-0460">Magnesium</keyword>
<dbReference type="EMBL" id="WSQA01000014">
    <property type="protein sequence ID" value="MVZ63651.1"/>
    <property type="molecule type" value="Genomic_DNA"/>
</dbReference>
<keyword evidence="6 8" id="KW-0472">Membrane</keyword>
<evidence type="ECO:0000256" key="1">
    <source>
        <dbReference type="ARBA" id="ARBA00004651"/>
    </source>
</evidence>
<dbReference type="RefSeq" id="WP_160370368.1">
    <property type="nucleotide sequence ID" value="NZ_WSQA01000014.1"/>
</dbReference>
<dbReference type="GO" id="GO:0009103">
    <property type="term" value="P:lipopolysaccharide biosynthetic process"/>
    <property type="evidence" value="ECO:0007669"/>
    <property type="project" value="TreeGrafter"/>
</dbReference>
<dbReference type="PANTHER" id="PTHR22926">
    <property type="entry name" value="PHOSPHO-N-ACETYLMURAMOYL-PENTAPEPTIDE-TRANSFERASE"/>
    <property type="match status" value="1"/>
</dbReference>
<feature type="transmembrane region" description="Helical" evidence="8">
    <location>
        <begin position="215"/>
        <end position="236"/>
    </location>
</feature>
<dbReference type="AlphaFoldDB" id="A0A6N8L5D2"/>
<keyword evidence="7" id="KW-0479">Metal-binding</keyword>
<evidence type="ECO:0000256" key="2">
    <source>
        <dbReference type="ARBA" id="ARBA00022475"/>
    </source>
</evidence>
<dbReference type="GO" id="GO:0071555">
    <property type="term" value="P:cell wall organization"/>
    <property type="evidence" value="ECO:0007669"/>
    <property type="project" value="TreeGrafter"/>
</dbReference>
<proteinExistence type="predicted"/>
<feature type="transmembrane region" description="Helical" evidence="8">
    <location>
        <begin position="187"/>
        <end position="209"/>
    </location>
</feature>
<evidence type="ECO:0000256" key="5">
    <source>
        <dbReference type="ARBA" id="ARBA00022989"/>
    </source>
</evidence>
<accession>A0A6N8L5D2</accession>
<dbReference type="GO" id="GO:0016780">
    <property type="term" value="F:phosphotransferase activity, for other substituted phosphate groups"/>
    <property type="evidence" value="ECO:0007669"/>
    <property type="project" value="InterPro"/>
</dbReference>
<comment type="caution">
    <text evidence="9">The sequence shown here is derived from an EMBL/GenBank/DDBJ whole genome shotgun (WGS) entry which is preliminary data.</text>
</comment>
<dbReference type="OrthoDB" id="9783652at2"/>
<evidence type="ECO:0000313" key="10">
    <source>
        <dbReference type="Proteomes" id="UP000435036"/>
    </source>
</evidence>
<evidence type="ECO:0000256" key="8">
    <source>
        <dbReference type="SAM" id="Phobius"/>
    </source>
</evidence>
<feature type="transmembrane region" description="Helical" evidence="8">
    <location>
        <begin position="45"/>
        <end position="78"/>
    </location>
</feature>
<dbReference type="InterPro" id="IPR000715">
    <property type="entry name" value="Glycosyl_transferase_4"/>
</dbReference>
<evidence type="ECO:0000313" key="9">
    <source>
        <dbReference type="EMBL" id="MVZ63651.1"/>
    </source>
</evidence>
<dbReference type="GO" id="GO:0044038">
    <property type="term" value="P:cell wall macromolecule biosynthetic process"/>
    <property type="evidence" value="ECO:0007669"/>
    <property type="project" value="TreeGrafter"/>
</dbReference>
<dbReference type="PANTHER" id="PTHR22926:SF3">
    <property type="entry name" value="UNDECAPRENYL-PHOSPHATE ALPHA-N-ACETYLGLUCOSAMINYL 1-PHOSPHATE TRANSFERASE"/>
    <property type="match status" value="1"/>
</dbReference>
<dbReference type="Proteomes" id="UP000435036">
    <property type="component" value="Unassembled WGS sequence"/>
</dbReference>
<dbReference type="Pfam" id="PF00953">
    <property type="entry name" value="Glycos_transf_4"/>
    <property type="match status" value="1"/>
</dbReference>
<evidence type="ECO:0000256" key="3">
    <source>
        <dbReference type="ARBA" id="ARBA00022679"/>
    </source>
</evidence>
<protein>
    <submittedName>
        <fullName evidence="9">UDP-GlcNAc--UDP-phosphate GlcNAc-1-phosphate transferase</fullName>
    </submittedName>
</protein>